<dbReference type="AlphaFoldDB" id="A0AAX4JKE7"/>
<protein>
    <submittedName>
        <fullName evidence="1">Uncharacterized protein</fullName>
    </submittedName>
</protein>
<dbReference type="GeneID" id="91090889"/>
<proteinExistence type="predicted"/>
<dbReference type="EMBL" id="CP144098">
    <property type="protein sequence ID" value="WWC85354.1"/>
    <property type="molecule type" value="Genomic_DNA"/>
</dbReference>
<keyword evidence="2" id="KW-1185">Reference proteome</keyword>
<organism evidence="1 2">
    <name type="scientific">Kwoniella dendrophila CBS 6074</name>
    <dbReference type="NCBI Taxonomy" id="1295534"/>
    <lineage>
        <taxon>Eukaryota</taxon>
        <taxon>Fungi</taxon>
        <taxon>Dikarya</taxon>
        <taxon>Basidiomycota</taxon>
        <taxon>Agaricomycotina</taxon>
        <taxon>Tremellomycetes</taxon>
        <taxon>Tremellales</taxon>
        <taxon>Cryptococcaceae</taxon>
        <taxon>Kwoniella</taxon>
    </lineage>
</organism>
<reference evidence="1 2" key="1">
    <citation type="submission" date="2024-01" db="EMBL/GenBank/DDBJ databases">
        <title>Comparative genomics of Cryptococcus and Kwoniella reveals pathogenesis evolution and contrasting modes of karyotype evolution via chromosome fusion or intercentromeric recombination.</title>
        <authorList>
            <person name="Coelho M.A."/>
            <person name="David-Palma M."/>
            <person name="Shea T."/>
            <person name="Bowers K."/>
            <person name="McGinley-Smith S."/>
            <person name="Mohammad A.W."/>
            <person name="Gnirke A."/>
            <person name="Yurkov A.M."/>
            <person name="Nowrousian M."/>
            <person name="Sun S."/>
            <person name="Cuomo C.A."/>
            <person name="Heitman J."/>
        </authorList>
    </citation>
    <scope>NUCLEOTIDE SEQUENCE [LARGE SCALE GENOMIC DNA]</scope>
    <source>
        <strain evidence="1 2">CBS 6074</strain>
    </source>
</reference>
<accession>A0AAX4JKE7</accession>
<dbReference type="RefSeq" id="XP_066072117.1">
    <property type="nucleotide sequence ID" value="XM_066216020.1"/>
</dbReference>
<name>A0AAX4JKE7_9TREE</name>
<evidence type="ECO:0000313" key="2">
    <source>
        <dbReference type="Proteomes" id="UP001355207"/>
    </source>
</evidence>
<dbReference type="Proteomes" id="UP001355207">
    <property type="component" value="Chromosome 1"/>
</dbReference>
<sequence>MSAQNFIATQRDIACVRDTITGLQAFYRAVALHLNDLYQSQESTTIGQMRKIKRRSECNITKIRLHAIPVISNEGDTVEFGYSEWEQFQQRDLIPVKVQNGPFMVKLEVVYDEQYIGSLMKTFLFEENSETFLLTEIIDKVENFVLQHSTSGVDILSLDFDDVKQACHGLQYGGLSVEQVNISKFLAMTNMLKNYGAGKNYTDPSRKSLSTEDLRNWLSKHSRKYAFSKKDLSDRKAYYANYKVRTGTWEDEVDGEALRKARDVLAKVTSREVAILGRENYADIFPPTLQHPVRGTMKLYSNGEPKEMTLRALWYLYSKRSNPWTIINAKVADSFKKGYNMIASHIKNPTNHIEARRVRWAVQADLQKGIQILNNAANSPDEPFATLQIAQNDWKTWRTLLARSHREANATKVEMIAYIGNRIKEEFPGVVLSRETRNNLVYNLIDKLATEAARKAAGKTGLDYNYWSLQEQALVAVCLYVLGEAPVDPTQPLEVYPVGLANAIQLVLPTRTHSSISKALEEKSVGITRCYELLEQTIQEEGLQFLGSQLSAQTLRELEEYGYGRSNNN</sequence>
<gene>
    <name evidence="1" type="ORF">L201_000217</name>
</gene>
<evidence type="ECO:0000313" key="1">
    <source>
        <dbReference type="EMBL" id="WWC85354.1"/>
    </source>
</evidence>